<gene>
    <name evidence="10" type="primary">m056R</name>
</gene>
<name>A0A481NP60_9POXV</name>
<dbReference type="GO" id="GO:0030430">
    <property type="term" value="C:host cell cytoplasm"/>
    <property type="evidence" value="ECO:0007669"/>
    <property type="project" value="UniProtKB-SubCell"/>
</dbReference>
<keyword evidence="3" id="KW-0244">Early protein</keyword>
<evidence type="ECO:0000313" key="11">
    <source>
        <dbReference type="Proteomes" id="UP000293298"/>
    </source>
</evidence>
<evidence type="ECO:0000256" key="2">
    <source>
        <dbReference type="ARBA" id="ARBA00004385"/>
    </source>
</evidence>
<comment type="subcellular location">
    <subcellularLocation>
        <location evidence="1">Host cytoplasm</location>
    </subcellularLocation>
    <subcellularLocation>
        <location evidence="2">Virion membrane</location>
        <topology evidence="2">Multi-pass membrane protein</topology>
    </subcellularLocation>
</comment>
<evidence type="ECO:0000256" key="1">
    <source>
        <dbReference type="ARBA" id="ARBA00004192"/>
    </source>
</evidence>
<accession>A0A481NP60</accession>
<dbReference type="Pfam" id="PF05803">
    <property type="entry name" value="Chordopox_L2"/>
    <property type="match status" value="1"/>
</dbReference>
<organism evidence="10 11">
    <name type="scientific">Myxoma virus</name>
    <dbReference type="NCBI Taxonomy" id="10273"/>
    <lineage>
        <taxon>Viruses</taxon>
        <taxon>Varidnaviria</taxon>
        <taxon>Bamfordvirae</taxon>
        <taxon>Nucleocytoviricota</taxon>
        <taxon>Pokkesviricetes</taxon>
        <taxon>Chitovirales</taxon>
        <taxon>Poxviridae</taxon>
        <taxon>Chordopoxvirinae</taxon>
        <taxon>Leporipoxvirus</taxon>
        <taxon>Leporipoxvirus myxoma</taxon>
    </lineage>
</organism>
<keyword evidence="4 9" id="KW-0812">Transmembrane</keyword>
<evidence type="ECO:0000256" key="3">
    <source>
        <dbReference type="ARBA" id="ARBA00022518"/>
    </source>
</evidence>
<evidence type="ECO:0000256" key="5">
    <source>
        <dbReference type="ARBA" id="ARBA00022844"/>
    </source>
</evidence>
<dbReference type="GO" id="GO:0055036">
    <property type="term" value="C:virion membrane"/>
    <property type="evidence" value="ECO:0007669"/>
    <property type="project" value="UniProtKB-SubCell"/>
</dbReference>
<keyword evidence="5" id="KW-0946">Virion</keyword>
<evidence type="ECO:0000256" key="8">
    <source>
        <dbReference type="ARBA" id="ARBA00023200"/>
    </source>
</evidence>
<evidence type="ECO:0000256" key="6">
    <source>
        <dbReference type="ARBA" id="ARBA00022989"/>
    </source>
</evidence>
<protein>
    <submittedName>
        <fullName evidence="10">M056R</fullName>
    </submittedName>
</protein>
<keyword evidence="6 9" id="KW-1133">Transmembrane helix</keyword>
<reference evidence="10 11" key="1">
    <citation type="journal article" date="2019" name="J. Virol.">
        <title>Punctuated evolution of myxoma virus: rapid and disjunct evolution of a recent viral lineage in Australia.</title>
        <authorList>
            <person name="Eden J.-S."/>
            <person name="Kerr P.J."/>
            <person name="Holmes E.C."/>
        </authorList>
    </citation>
    <scope>NUCLEOTIDE SEQUENCE [LARGE SCALE GENOMIC DNA]</scope>
    <source>
        <strain evidence="10">Aust/SA/Brooklyn Park/05-2016</strain>
    </source>
</reference>
<dbReference type="Proteomes" id="UP000293298">
    <property type="component" value="Segment"/>
</dbReference>
<proteinExistence type="predicted"/>
<dbReference type="InterPro" id="IPR008447">
    <property type="entry name" value="Prot_L2"/>
</dbReference>
<evidence type="ECO:0000313" key="10">
    <source>
        <dbReference type="EMBL" id="QAV42312.1"/>
    </source>
</evidence>
<feature type="transmembrane region" description="Helical" evidence="9">
    <location>
        <begin position="43"/>
        <end position="61"/>
    </location>
</feature>
<evidence type="ECO:0000256" key="7">
    <source>
        <dbReference type="ARBA" id="ARBA00023136"/>
    </source>
</evidence>
<evidence type="ECO:0000256" key="4">
    <source>
        <dbReference type="ARBA" id="ARBA00022692"/>
    </source>
</evidence>
<evidence type="ECO:0000256" key="9">
    <source>
        <dbReference type="SAM" id="Phobius"/>
    </source>
</evidence>
<keyword evidence="8" id="KW-1035">Host cytoplasm</keyword>
<sequence length="99" mass="11798">MASGSIMLDKIQDIHTQNNINEKFLDYIIDHVISKRRPFIRPFVRLLFDVLIGFMVFSLFVHRMVVRNWHLMLTGLVIYSIMELNKYRRQLGSDEELTV</sequence>
<dbReference type="EMBL" id="MK388140">
    <property type="protein sequence ID" value="QAV42312.1"/>
    <property type="molecule type" value="Genomic_DNA"/>
</dbReference>
<keyword evidence="7 9" id="KW-0472">Membrane</keyword>